<dbReference type="Proteomes" id="UP000484381">
    <property type="component" value="Unassembled WGS sequence"/>
</dbReference>
<dbReference type="RefSeq" id="WP_152763921.1">
    <property type="nucleotide sequence ID" value="NZ_WHNP01000033.1"/>
</dbReference>
<evidence type="ECO:0000313" key="2">
    <source>
        <dbReference type="Proteomes" id="UP000484381"/>
    </source>
</evidence>
<reference evidence="1 2" key="1">
    <citation type="submission" date="2019-10" db="EMBL/GenBank/DDBJ databases">
        <title>Paraburkholderia sp. isolated from nodules of Mimosa pudica from Brazilian Atlantic Forest soils.</title>
        <authorList>
            <person name="Paulitsch F."/>
            <person name="Hungria M."/>
            <person name="Dall'Agnol R."/>
        </authorList>
    </citation>
    <scope>NUCLEOTIDE SEQUENCE [LARGE SCALE GENOMIC DNA]</scope>
    <source>
        <strain evidence="1 2">CNPSo 3157</strain>
    </source>
</reference>
<proteinExistence type="predicted"/>
<organism evidence="1 2">
    <name type="scientific">Paraburkholderia franconis</name>
    <dbReference type="NCBI Taxonomy" id="2654983"/>
    <lineage>
        <taxon>Bacteria</taxon>
        <taxon>Pseudomonadati</taxon>
        <taxon>Pseudomonadota</taxon>
        <taxon>Betaproteobacteria</taxon>
        <taxon>Burkholderiales</taxon>
        <taxon>Burkholderiaceae</taxon>
        <taxon>Paraburkholderia</taxon>
    </lineage>
</organism>
<keyword evidence="2" id="KW-1185">Reference proteome</keyword>
<dbReference type="EMBL" id="WHNP01000033">
    <property type="protein sequence ID" value="MPW20801.1"/>
    <property type="molecule type" value="Genomic_DNA"/>
</dbReference>
<dbReference type="AlphaFoldDB" id="A0A7X1TIW1"/>
<comment type="caution">
    <text evidence="1">The sequence shown here is derived from an EMBL/GenBank/DDBJ whole genome shotgun (WGS) entry which is preliminary data.</text>
</comment>
<accession>A0A7X1TIW1</accession>
<evidence type="ECO:0000313" key="1">
    <source>
        <dbReference type="EMBL" id="MPW20801.1"/>
    </source>
</evidence>
<sequence length="85" mass="9251">MGFSFDQGNPGIVDEALCGKVWQYLTLKLTFCRLSTTDNNKAVDEGCSIEPQQNHRSGATAVEPYIAALAVSVAGRDAIYQGVWR</sequence>
<protein>
    <submittedName>
        <fullName evidence="1">Uncharacterized protein</fullName>
    </submittedName>
</protein>
<gene>
    <name evidence="1" type="ORF">GCT13_29020</name>
</gene>
<name>A0A7X1TIW1_9BURK</name>